<dbReference type="AlphaFoldDB" id="A0LT53"/>
<dbReference type="HAMAP" id="MF_00724">
    <property type="entry name" value="FliE"/>
    <property type="match status" value="1"/>
</dbReference>
<dbReference type="InParanoid" id="A0LT53"/>
<keyword evidence="6" id="KW-0969">Cilium</keyword>
<keyword evidence="6" id="KW-0282">Flagellum</keyword>
<evidence type="ECO:0000256" key="2">
    <source>
        <dbReference type="ARBA" id="ARBA00009272"/>
    </source>
</evidence>
<evidence type="ECO:0000256" key="4">
    <source>
        <dbReference type="HAMAP-Rule" id="MF_00724"/>
    </source>
</evidence>
<protein>
    <recommendedName>
        <fullName evidence="4 5">Flagellar hook-basal body complex protein FliE</fullName>
    </recommendedName>
</protein>
<dbReference type="Pfam" id="PF02049">
    <property type="entry name" value="FliE"/>
    <property type="match status" value="1"/>
</dbReference>
<dbReference type="RefSeq" id="WP_011719676.1">
    <property type="nucleotide sequence ID" value="NC_008578.1"/>
</dbReference>
<comment type="subcellular location">
    <subcellularLocation>
        <location evidence="1 4">Bacterial flagellum basal body</location>
    </subcellularLocation>
</comment>
<name>A0LT53_ACIC1</name>
<dbReference type="Proteomes" id="UP000008221">
    <property type="component" value="Chromosome"/>
</dbReference>
<dbReference type="EMBL" id="CP000481">
    <property type="protein sequence ID" value="ABK52613.1"/>
    <property type="molecule type" value="Genomic_DNA"/>
</dbReference>
<sequence length="102" mass="10157">MVPSISPLPAVSGAAALTGSSAAASTQANAGDFGTALTRGIDALQQLQAHADDLATQAATGSLADITSYMIASNEAAIATELTTAVRDKAIAAFTSIMNMQM</sequence>
<evidence type="ECO:0000256" key="5">
    <source>
        <dbReference type="NCBIfam" id="TIGR00205"/>
    </source>
</evidence>
<organism evidence="6 7">
    <name type="scientific">Acidothermus cellulolyticus (strain ATCC 43068 / DSM 8971 / 11B)</name>
    <dbReference type="NCBI Taxonomy" id="351607"/>
    <lineage>
        <taxon>Bacteria</taxon>
        <taxon>Bacillati</taxon>
        <taxon>Actinomycetota</taxon>
        <taxon>Actinomycetes</taxon>
        <taxon>Acidothermales</taxon>
        <taxon>Acidothermaceae</taxon>
        <taxon>Acidothermus</taxon>
    </lineage>
</organism>
<evidence type="ECO:0000313" key="6">
    <source>
        <dbReference type="EMBL" id="ABK52613.1"/>
    </source>
</evidence>
<dbReference type="PANTHER" id="PTHR34653:SF1">
    <property type="entry name" value="FLAGELLAR HOOK-BASAL BODY COMPLEX PROTEIN FLIE"/>
    <property type="match status" value="1"/>
</dbReference>
<dbReference type="GO" id="GO:0071973">
    <property type="term" value="P:bacterial-type flagellum-dependent cell motility"/>
    <property type="evidence" value="ECO:0007669"/>
    <property type="project" value="InterPro"/>
</dbReference>
<evidence type="ECO:0000313" key="7">
    <source>
        <dbReference type="Proteomes" id="UP000008221"/>
    </source>
</evidence>
<comment type="similarity">
    <text evidence="2 4">Belongs to the FliE family.</text>
</comment>
<dbReference type="STRING" id="351607.Acel_0840"/>
<dbReference type="OrthoDB" id="3268318at2"/>
<proteinExistence type="inferred from homology"/>
<dbReference type="GO" id="GO:0009425">
    <property type="term" value="C:bacterial-type flagellum basal body"/>
    <property type="evidence" value="ECO:0007669"/>
    <property type="project" value="UniProtKB-SubCell"/>
</dbReference>
<dbReference type="NCBIfam" id="TIGR00205">
    <property type="entry name" value="fliE"/>
    <property type="match status" value="1"/>
</dbReference>
<dbReference type="HOGENOM" id="CLU_147249_3_0_11"/>
<keyword evidence="7" id="KW-1185">Reference proteome</keyword>
<dbReference type="eggNOG" id="COG1677">
    <property type="taxonomic scope" value="Bacteria"/>
</dbReference>
<evidence type="ECO:0000256" key="3">
    <source>
        <dbReference type="ARBA" id="ARBA00023143"/>
    </source>
</evidence>
<keyword evidence="6" id="KW-0966">Cell projection</keyword>
<accession>A0LT53</accession>
<dbReference type="KEGG" id="ace:Acel_0840"/>
<dbReference type="PANTHER" id="PTHR34653">
    <property type="match status" value="1"/>
</dbReference>
<dbReference type="GO" id="GO:0003774">
    <property type="term" value="F:cytoskeletal motor activity"/>
    <property type="evidence" value="ECO:0007669"/>
    <property type="project" value="InterPro"/>
</dbReference>
<evidence type="ECO:0000256" key="1">
    <source>
        <dbReference type="ARBA" id="ARBA00004117"/>
    </source>
</evidence>
<reference evidence="6 7" key="1">
    <citation type="journal article" date="2009" name="Genome Res.">
        <title>Complete genome of the cellulolytic thermophile Acidothermus cellulolyticus 11B provides insights into its ecophysiological and evolutionary adaptations.</title>
        <authorList>
            <person name="Barabote R.D."/>
            <person name="Xie G."/>
            <person name="Leu D.H."/>
            <person name="Normand P."/>
            <person name="Necsulea A."/>
            <person name="Daubin V."/>
            <person name="Medigue C."/>
            <person name="Adney W.S."/>
            <person name="Xu X.C."/>
            <person name="Lapidus A."/>
            <person name="Parales R.E."/>
            <person name="Detter C."/>
            <person name="Pujic P."/>
            <person name="Bruce D."/>
            <person name="Lavire C."/>
            <person name="Challacombe J.F."/>
            <person name="Brettin T.S."/>
            <person name="Berry A.M."/>
        </authorList>
    </citation>
    <scope>NUCLEOTIDE SEQUENCE [LARGE SCALE GENOMIC DNA]</scope>
    <source>
        <strain evidence="7">ATCC 43068 / DSM 8971 / 11B</strain>
    </source>
</reference>
<gene>
    <name evidence="4" type="primary">fliE</name>
    <name evidence="6" type="ordered locus">Acel_0840</name>
</gene>
<dbReference type="GO" id="GO:0005198">
    <property type="term" value="F:structural molecule activity"/>
    <property type="evidence" value="ECO:0007669"/>
    <property type="project" value="UniProtKB-UniRule"/>
</dbReference>
<dbReference type="InterPro" id="IPR001624">
    <property type="entry name" value="FliE"/>
</dbReference>
<keyword evidence="3 4" id="KW-0975">Bacterial flagellum</keyword>